<evidence type="ECO:0000313" key="4">
    <source>
        <dbReference type="WBParaSite" id="OFLC_0000171501-mRNA-1"/>
    </source>
</evidence>
<sequence length="95" mass="10411">MLQSLISRKRILQNATSSDESGIRTHASEETGALNQRLRPLGHLALGNFFHSALYNSLNTNSNSRNILTRVGFEPTSPKRLVPKTSALDHSAISP</sequence>
<feature type="region of interest" description="Disordered" evidence="1">
    <location>
        <begin position="75"/>
        <end position="95"/>
    </location>
</feature>
<dbReference type="Proteomes" id="UP000267606">
    <property type="component" value="Unassembled WGS sequence"/>
</dbReference>
<evidence type="ECO:0000313" key="2">
    <source>
        <dbReference type="EMBL" id="VDO30544.1"/>
    </source>
</evidence>
<evidence type="ECO:0000313" key="3">
    <source>
        <dbReference type="Proteomes" id="UP000267606"/>
    </source>
</evidence>
<evidence type="ECO:0000256" key="1">
    <source>
        <dbReference type="SAM" id="MobiDB-lite"/>
    </source>
</evidence>
<dbReference type="WBParaSite" id="OFLC_0000171501-mRNA-1">
    <property type="protein sequence ID" value="OFLC_0000171501-mRNA-1"/>
    <property type="gene ID" value="OFLC_0000171501"/>
</dbReference>
<organism evidence="4">
    <name type="scientific">Onchocerca flexuosa</name>
    <dbReference type="NCBI Taxonomy" id="387005"/>
    <lineage>
        <taxon>Eukaryota</taxon>
        <taxon>Metazoa</taxon>
        <taxon>Ecdysozoa</taxon>
        <taxon>Nematoda</taxon>
        <taxon>Chromadorea</taxon>
        <taxon>Rhabditida</taxon>
        <taxon>Spirurina</taxon>
        <taxon>Spiruromorpha</taxon>
        <taxon>Filarioidea</taxon>
        <taxon>Onchocercidae</taxon>
        <taxon>Onchocerca</taxon>
    </lineage>
</organism>
<gene>
    <name evidence="2" type="ORF">OFLC_LOCUS1716</name>
</gene>
<protein>
    <submittedName>
        <fullName evidence="2 4">Uncharacterized protein</fullName>
    </submittedName>
</protein>
<reference evidence="4" key="1">
    <citation type="submission" date="2016-06" db="UniProtKB">
        <authorList>
            <consortium name="WormBaseParasite"/>
        </authorList>
    </citation>
    <scope>IDENTIFICATION</scope>
</reference>
<name>A0A183H2K6_9BILA</name>
<dbReference type="AlphaFoldDB" id="A0A183H2K6"/>
<keyword evidence="3" id="KW-1185">Reference proteome</keyword>
<reference evidence="2 3" key="2">
    <citation type="submission" date="2018-11" db="EMBL/GenBank/DDBJ databases">
        <authorList>
            <consortium name="Pathogen Informatics"/>
        </authorList>
    </citation>
    <scope>NUCLEOTIDE SEQUENCE [LARGE SCALE GENOMIC DNA]</scope>
</reference>
<proteinExistence type="predicted"/>
<dbReference type="EMBL" id="UZAJ01000863">
    <property type="protein sequence ID" value="VDO30544.1"/>
    <property type="molecule type" value="Genomic_DNA"/>
</dbReference>
<accession>A0A183H2K6</accession>